<name>A0A6J7H0U4_9ZZZZ</name>
<evidence type="ECO:0000313" key="2">
    <source>
        <dbReference type="EMBL" id="CAB4713201.1"/>
    </source>
</evidence>
<dbReference type="EMBL" id="CAEZYK010000003">
    <property type="protein sequence ID" value="CAB4713201.1"/>
    <property type="molecule type" value="Genomic_DNA"/>
</dbReference>
<proteinExistence type="predicted"/>
<feature type="transmembrane region" description="Helical" evidence="1">
    <location>
        <begin position="45"/>
        <end position="67"/>
    </location>
</feature>
<dbReference type="EMBL" id="CAFBOF010000055">
    <property type="protein sequence ID" value="CAB4987600.1"/>
    <property type="molecule type" value="Genomic_DNA"/>
</dbReference>
<evidence type="ECO:0000313" key="5">
    <source>
        <dbReference type="EMBL" id="CAB5031932.1"/>
    </source>
</evidence>
<evidence type="ECO:0000313" key="3">
    <source>
        <dbReference type="EMBL" id="CAB4910293.1"/>
    </source>
</evidence>
<dbReference type="EMBL" id="CAFBMM010000054">
    <property type="protein sequence ID" value="CAB4910293.1"/>
    <property type="molecule type" value="Genomic_DNA"/>
</dbReference>
<sequence length="107" mass="11601">MPDQEPEAKTPPADDWPQQAASALEQWVGFVRDHTVAPAQRVTKAVVYGLLATFFVVTAIAILVIGVFRGLVVLTGDAWAAYLITAGILVLTGALLWSRRSKPKKRS</sequence>
<evidence type="ECO:0000256" key="1">
    <source>
        <dbReference type="SAM" id="Phobius"/>
    </source>
</evidence>
<keyword evidence="1" id="KW-0472">Membrane</keyword>
<protein>
    <submittedName>
        <fullName evidence="3">Unannotated protein</fullName>
    </submittedName>
</protein>
<dbReference type="EMBL" id="CAFBPQ010000067">
    <property type="protein sequence ID" value="CAB5031932.1"/>
    <property type="molecule type" value="Genomic_DNA"/>
</dbReference>
<dbReference type="AlphaFoldDB" id="A0A6J7H0U4"/>
<gene>
    <name evidence="2" type="ORF">UFOPK2683_00118</name>
    <name evidence="3" type="ORF">UFOPK3605_01058</name>
    <name evidence="4" type="ORF">UFOPK3897_01534</name>
    <name evidence="5" type="ORF">UFOPK4121_01471</name>
</gene>
<feature type="transmembrane region" description="Helical" evidence="1">
    <location>
        <begin position="79"/>
        <end position="97"/>
    </location>
</feature>
<keyword evidence="1" id="KW-0812">Transmembrane</keyword>
<accession>A0A6J7H0U4</accession>
<keyword evidence="1" id="KW-1133">Transmembrane helix</keyword>
<reference evidence="3" key="1">
    <citation type="submission" date="2020-05" db="EMBL/GenBank/DDBJ databases">
        <authorList>
            <person name="Chiriac C."/>
            <person name="Salcher M."/>
            <person name="Ghai R."/>
            <person name="Kavagutti S V."/>
        </authorList>
    </citation>
    <scope>NUCLEOTIDE SEQUENCE</scope>
</reference>
<evidence type="ECO:0000313" key="4">
    <source>
        <dbReference type="EMBL" id="CAB4987600.1"/>
    </source>
</evidence>
<organism evidence="3">
    <name type="scientific">freshwater metagenome</name>
    <dbReference type="NCBI Taxonomy" id="449393"/>
    <lineage>
        <taxon>unclassified sequences</taxon>
        <taxon>metagenomes</taxon>
        <taxon>ecological metagenomes</taxon>
    </lineage>
</organism>